<feature type="compositionally biased region" description="Low complexity" evidence="1">
    <location>
        <begin position="176"/>
        <end position="186"/>
    </location>
</feature>
<feature type="transmembrane region" description="Helical" evidence="2">
    <location>
        <begin position="46"/>
        <end position="64"/>
    </location>
</feature>
<organism evidence="3 4">
    <name type="scientific">Stackebrandtia nassauensis (strain DSM 44728 / CIP 108903 / NRRL B-16338 / NBRC 102104 / LLR-40K-21)</name>
    <dbReference type="NCBI Taxonomy" id="446470"/>
    <lineage>
        <taxon>Bacteria</taxon>
        <taxon>Bacillati</taxon>
        <taxon>Actinomycetota</taxon>
        <taxon>Actinomycetes</taxon>
        <taxon>Glycomycetales</taxon>
        <taxon>Glycomycetaceae</taxon>
        <taxon>Stackebrandtia</taxon>
    </lineage>
</organism>
<feature type="region of interest" description="Disordered" evidence="1">
    <location>
        <begin position="176"/>
        <end position="198"/>
    </location>
</feature>
<accession>D3Q2G2</accession>
<dbReference type="AlphaFoldDB" id="D3Q2G2"/>
<evidence type="ECO:0000313" key="3">
    <source>
        <dbReference type="EMBL" id="ADD43895.1"/>
    </source>
</evidence>
<evidence type="ECO:0000256" key="2">
    <source>
        <dbReference type="SAM" id="Phobius"/>
    </source>
</evidence>
<dbReference type="Proteomes" id="UP000000844">
    <property type="component" value="Chromosome"/>
</dbReference>
<keyword evidence="2" id="KW-0472">Membrane</keyword>
<dbReference type="HOGENOM" id="CLU_1115233_0_0_11"/>
<evidence type="ECO:0000313" key="4">
    <source>
        <dbReference type="Proteomes" id="UP000000844"/>
    </source>
</evidence>
<reference evidence="3 4" key="1">
    <citation type="journal article" date="2009" name="Stand. Genomic Sci.">
        <title>Complete genome sequence of Stackebrandtia nassauensis type strain (LLR-40K-21).</title>
        <authorList>
            <person name="Munk C."/>
            <person name="Lapidus A."/>
            <person name="Copeland A."/>
            <person name="Jando M."/>
            <person name="Mayilraj S."/>
            <person name="Glavina Del Rio T."/>
            <person name="Nolan M."/>
            <person name="Chen F."/>
            <person name="Lucas S."/>
            <person name="Tice H."/>
            <person name="Cheng J.F."/>
            <person name="Han C."/>
            <person name="Detter J.C."/>
            <person name="Bruce D."/>
            <person name="Goodwin L."/>
            <person name="Chain P."/>
            <person name="Pitluck S."/>
            <person name="Goker M."/>
            <person name="Ovchinikova G."/>
            <person name="Pati A."/>
            <person name="Ivanova N."/>
            <person name="Mavromatis K."/>
            <person name="Chen A."/>
            <person name="Palaniappan K."/>
            <person name="Land M."/>
            <person name="Hauser L."/>
            <person name="Chang Y.J."/>
            <person name="Jeffries C.D."/>
            <person name="Bristow J."/>
            <person name="Eisen J.A."/>
            <person name="Markowitz V."/>
            <person name="Hugenholtz P."/>
            <person name="Kyrpides N.C."/>
            <person name="Klenk H.P."/>
        </authorList>
    </citation>
    <scope>NUCLEOTIDE SEQUENCE [LARGE SCALE GENOMIC DNA]</scope>
    <source>
        <strain evidence="4">DSM 44728 / CIP 108903 / NRRL B-16338 / NBRC 102104 / LLR-40K-21</strain>
    </source>
</reference>
<dbReference type="eggNOG" id="ENOG502ZK00">
    <property type="taxonomic scope" value="Bacteria"/>
</dbReference>
<feature type="transmembrane region" description="Helical" evidence="2">
    <location>
        <begin position="12"/>
        <end position="31"/>
    </location>
</feature>
<dbReference type="RefSeq" id="WP_013019466.1">
    <property type="nucleotide sequence ID" value="NC_013947.1"/>
</dbReference>
<protein>
    <recommendedName>
        <fullName evidence="5">DUF2637 domain-containing protein</fullName>
    </recommendedName>
</protein>
<keyword evidence="4" id="KW-1185">Reference proteome</keyword>
<name>D3Q2G2_STANL</name>
<dbReference type="EMBL" id="CP001778">
    <property type="protein sequence ID" value="ADD43895.1"/>
    <property type="molecule type" value="Genomic_DNA"/>
</dbReference>
<gene>
    <name evidence="3" type="ordered locus">Snas_4246</name>
</gene>
<keyword evidence="2" id="KW-0812">Transmembrane</keyword>
<proteinExistence type="predicted"/>
<keyword evidence="2" id="KW-1133">Transmembrane helix</keyword>
<sequence length="249" mass="26632">MRHPNANTSARTVFLAIGKWTALVAAAFLTAKGEHELALLIGIHDPYAWLFPVALDVYAAVAFATHANREANIALALMVVCQSITHIQSAGPDNLWSVVLTVAVSAVPPIICQRVHHLGTNTSDETKPAPQPAAKTVDPEPVAVTVPALTAHPLPWPTARAETVLAEIAAATQTTTNPAATTGTTRRPAKRAPRKTREQRLADLRAIITARPTVDQTDAARHMGVSERYVRNLFPGSWDDFRATVAATG</sequence>
<evidence type="ECO:0000256" key="1">
    <source>
        <dbReference type="SAM" id="MobiDB-lite"/>
    </source>
</evidence>
<evidence type="ECO:0008006" key="5">
    <source>
        <dbReference type="Google" id="ProtNLM"/>
    </source>
</evidence>
<dbReference type="KEGG" id="sna:Snas_4246"/>